<proteinExistence type="inferred from homology"/>
<evidence type="ECO:0000256" key="2">
    <source>
        <dbReference type="ARBA" id="ARBA00022670"/>
    </source>
</evidence>
<evidence type="ECO:0000256" key="8">
    <source>
        <dbReference type="ARBA" id="ARBA00026100"/>
    </source>
</evidence>
<keyword evidence="5 9" id="KW-0862">Zinc</keyword>
<evidence type="ECO:0000256" key="9">
    <source>
        <dbReference type="RuleBase" id="RU003435"/>
    </source>
</evidence>
<dbReference type="KEGG" id="afy:BW247_00035"/>
<dbReference type="Pfam" id="PF01432">
    <property type="entry name" value="Peptidase_M3"/>
    <property type="match status" value="1"/>
</dbReference>
<evidence type="ECO:0000256" key="5">
    <source>
        <dbReference type="ARBA" id="ARBA00022833"/>
    </source>
</evidence>
<dbReference type="GO" id="GO:0004222">
    <property type="term" value="F:metalloendopeptidase activity"/>
    <property type="evidence" value="ECO:0007669"/>
    <property type="project" value="UniProtKB-EC"/>
</dbReference>
<keyword evidence="3 9" id="KW-0479">Metal-binding</keyword>
<evidence type="ECO:0000259" key="10">
    <source>
        <dbReference type="Pfam" id="PF01432"/>
    </source>
</evidence>
<dbReference type="GO" id="GO:0005829">
    <property type="term" value="C:cytosol"/>
    <property type="evidence" value="ECO:0007669"/>
    <property type="project" value="UniProtKB-ARBA"/>
</dbReference>
<keyword evidence="4 9" id="KW-0378">Hydrolase</keyword>
<dbReference type="InterPro" id="IPR045666">
    <property type="entry name" value="OpdA_N"/>
</dbReference>
<dbReference type="InterPro" id="IPR001567">
    <property type="entry name" value="Pept_M3A_M3B_dom"/>
</dbReference>
<keyword evidence="6 9" id="KW-0482">Metalloprotease</keyword>
<evidence type="ECO:0000256" key="4">
    <source>
        <dbReference type="ARBA" id="ARBA00022801"/>
    </source>
</evidence>
<dbReference type="GO" id="GO:0006508">
    <property type="term" value="P:proteolysis"/>
    <property type="evidence" value="ECO:0007669"/>
    <property type="project" value="UniProtKB-KW"/>
</dbReference>
<feature type="domain" description="Peptidase M3A/M3B catalytic" evidence="10">
    <location>
        <begin position="224"/>
        <end position="678"/>
    </location>
</feature>
<dbReference type="EC" id="3.4.24.70" evidence="8"/>
<evidence type="ECO:0000313" key="13">
    <source>
        <dbReference type="Proteomes" id="UP000243807"/>
    </source>
</evidence>
<name>A0A1P8UCW1_9GAMM</name>
<gene>
    <name evidence="12" type="ORF">BW247_00035</name>
</gene>
<dbReference type="InterPro" id="IPR034005">
    <property type="entry name" value="M3A_DCP"/>
</dbReference>
<protein>
    <recommendedName>
        <fullName evidence="8">oligopeptidase A</fullName>
        <ecNumber evidence="8">3.4.24.70</ecNumber>
    </recommendedName>
</protein>
<feature type="domain" description="Oligopeptidase A N-terminal" evidence="11">
    <location>
        <begin position="36"/>
        <end position="150"/>
    </location>
</feature>
<comment type="catalytic activity">
    <reaction evidence="7">
        <text>Hydrolysis of oligopeptides, with broad specificity. Gly or Ala commonly occur as P1 or P1' residues, but more distant residues are also important, as is shown by the fact that Z-Gly-Pro-Gly-|-Gly-Pro-Ala is cleaved, but not Z-(Gly)(5).</text>
        <dbReference type="EC" id="3.4.24.70"/>
    </reaction>
</comment>
<dbReference type="STRING" id="1765967.BW247_00035"/>
<dbReference type="PANTHER" id="PTHR11804">
    <property type="entry name" value="PROTEASE M3 THIMET OLIGOPEPTIDASE-RELATED"/>
    <property type="match status" value="1"/>
</dbReference>
<dbReference type="GO" id="GO:0046872">
    <property type="term" value="F:metal ion binding"/>
    <property type="evidence" value="ECO:0007669"/>
    <property type="project" value="UniProtKB-UniRule"/>
</dbReference>
<evidence type="ECO:0000259" key="11">
    <source>
        <dbReference type="Pfam" id="PF19310"/>
    </source>
</evidence>
<dbReference type="GO" id="GO:0006518">
    <property type="term" value="P:peptide metabolic process"/>
    <property type="evidence" value="ECO:0007669"/>
    <property type="project" value="TreeGrafter"/>
</dbReference>
<dbReference type="SUPFAM" id="SSF55486">
    <property type="entry name" value="Metalloproteases ('zincins'), catalytic domain"/>
    <property type="match status" value="1"/>
</dbReference>
<dbReference type="PANTHER" id="PTHR11804:SF84">
    <property type="entry name" value="SACCHAROLYSIN"/>
    <property type="match status" value="1"/>
</dbReference>
<dbReference type="InterPro" id="IPR045090">
    <property type="entry name" value="Pept_M3A_M3B"/>
</dbReference>
<dbReference type="FunFam" id="3.40.390.10:FF:000009">
    <property type="entry name" value="Oligopeptidase A"/>
    <property type="match status" value="1"/>
</dbReference>
<dbReference type="InterPro" id="IPR024079">
    <property type="entry name" value="MetalloPept_cat_dom_sf"/>
</dbReference>
<evidence type="ECO:0000256" key="3">
    <source>
        <dbReference type="ARBA" id="ARBA00022723"/>
    </source>
</evidence>
<dbReference type="AlphaFoldDB" id="A0A1P8UCW1"/>
<dbReference type="InterPro" id="IPR024077">
    <property type="entry name" value="Neurolysin/TOP_dom2"/>
</dbReference>
<evidence type="ECO:0000256" key="6">
    <source>
        <dbReference type="ARBA" id="ARBA00023049"/>
    </source>
</evidence>
<evidence type="ECO:0000256" key="1">
    <source>
        <dbReference type="ARBA" id="ARBA00006040"/>
    </source>
</evidence>
<dbReference type="CDD" id="cd06456">
    <property type="entry name" value="M3A_DCP"/>
    <property type="match status" value="1"/>
</dbReference>
<dbReference type="Gene3D" id="1.10.1370.10">
    <property type="entry name" value="Neurolysin, domain 3"/>
    <property type="match status" value="1"/>
</dbReference>
<dbReference type="Gene3D" id="3.40.390.10">
    <property type="entry name" value="Collagenase (Catalytic Domain)"/>
    <property type="match status" value="1"/>
</dbReference>
<accession>A0A1P8UCW1</accession>
<dbReference type="Pfam" id="PF19310">
    <property type="entry name" value="TOP_N"/>
    <property type="match status" value="1"/>
</dbReference>
<organism evidence="12 13">
    <name type="scientific">Acidihalobacter ferrooxydans</name>
    <dbReference type="NCBI Taxonomy" id="1765967"/>
    <lineage>
        <taxon>Bacteria</taxon>
        <taxon>Pseudomonadati</taxon>
        <taxon>Pseudomonadota</taxon>
        <taxon>Gammaproteobacteria</taxon>
        <taxon>Chromatiales</taxon>
        <taxon>Ectothiorhodospiraceae</taxon>
        <taxon>Acidihalobacter</taxon>
    </lineage>
</organism>
<keyword evidence="13" id="KW-1185">Reference proteome</keyword>
<dbReference type="Proteomes" id="UP000243807">
    <property type="component" value="Chromosome"/>
</dbReference>
<sequence length="681" mass="77243">MSSNPLLVSTDHPLFAQIEPEHVLPAVESALAANRRAIDELLKDAIPRTWERFVEPLTALDEKLDRVWTPVRHLNAVANSKELRAAYNACLPKLSAYHTELGHNVRLYEAWKSLAEGPQFRALNTAQRKVVLDTLRDFRLSGVALPPEQKKRFAEIQEALSKLQSTFEENLLDATHAWHLDFDDEKALEGLPPSGLALARQAAEEAGKPGAYRITLDFPSYYGVMCHCRDQALREKVYTAYVTRASDQGPQAGQWDNSAVMHDILRLRLEAAQLLGYANFAQESLATKMADSPEQVIDFLSDLANKGKLAAERDLSDLRTFAAQELGLDELHAWDMAYTSERLSEHRFALEQEALKPYFPVDSVLQGLFTLTEKLFDVRIAQGPEVETWHKDIRFYEIRDPDGTLRAQFYLDLYARQHKRGGAWMDECVSRHHYADTMRYPIAFLTCNSTPPLGEQPALFTHDEVITLFHEFGHGLHHMLTRIDYPAVSGINGVEWDAVELPSQFMENWCWTREALDLFARHYETGETLPEAMLEALLASRDFQAGMQMLRQIEFSLFDMRLHQEYDPALPTDIQALLNDVRDTVAVVKPPAFNRFQHSFTHIFGGGYAAGYYSYKWAEVLSADAFARFEEDGLFNPATGHAFLHSILERGGSQPAAELFREFRGREPSVDALLRHHGIAA</sequence>
<evidence type="ECO:0000313" key="12">
    <source>
        <dbReference type="EMBL" id="APZ41687.1"/>
    </source>
</evidence>
<comment type="similarity">
    <text evidence="1 9">Belongs to the peptidase M3 family.</text>
</comment>
<dbReference type="RefSeq" id="WP_076835012.1">
    <property type="nucleotide sequence ID" value="NZ_CP019434.1"/>
</dbReference>
<evidence type="ECO:0000256" key="7">
    <source>
        <dbReference type="ARBA" id="ARBA00024603"/>
    </source>
</evidence>
<keyword evidence="2 9" id="KW-0645">Protease</keyword>
<comment type="cofactor">
    <cofactor evidence="9">
        <name>Zn(2+)</name>
        <dbReference type="ChEBI" id="CHEBI:29105"/>
    </cofactor>
    <text evidence="9">Binds 1 zinc ion.</text>
</comment>
<dbReference type="OrthoDB" id="9773538at2"/>
<reference evidence="12 13" key="1">
    <citation type="submission" date="2017-01" db="EMBL/GenBank/DDBJ databases">
        <title>Draft sequence of Acidihalobacter ferrooxidans strain DSM 14175 (strain V8).</title>
        <authorList>
            <person name="Khaleque H.N."/>
            <person name="Ramsay J.P."/>
            <person name="Murphy R.J.T."/>
            <person name="Kaksonen A.H."/>
            <person name="Boxall N.J."/>
            <person name="Watkin E.L.J."/>
        </authorList>
    </citation>
    <scope>NUCLEOTIDE SEQUENCE [LARGE SCALE GENOMIC DNA]</scope>
    <source>
        <strain evidence="12 13">V8</strain>
    </source>
</reference>
<dbReference type="EMBL" id="CP019434">
    <property type="protein sequence ID" value="APZ41687.1"/>
    <property type="molecule type" value="Genomic_DNA"/>
</dbReference>